<reference evidence="1" key="2">
    <citation type="submission" date="2021-08" db="EMBL/GenBank/DDBJ databases">
        <authorList>
            <person name="Tani A."/>
            <person name="Ola A."/>
            <person name="Ogura Y."/>
            <person name="Katsura K."/>
            <person name="Hayashi T."/>
        </authorList>
    </citation>
    <scope>NUCLEOTIDE SEQUENCE</scope>
    <source>
        <strain evidence="1">KCTC 52305</strain>
    </source>
</reference>
<dbReference type="RefSeq" id="WP_128564955.1">
    <property type="nucleotide sequence ID" value="NZ_BPQH01000042.1"/>
</dbReference>
<gene>
    <name evidence="1" type="ORF">OPKNFCMD_6720</name>
</gene>
<organism evidence="1 2">
    <name type="scientific">Methylobacterium crusticola</name>
    <dbReference type="NCBI Taxonomy" id="1697972"/>
    <lineage>
        <taxon>Bacteria</taxon>
        <taxon>Pseudomonadati</taxon>
        <taxon>Pseudomonadota</taxon>
        <taxon>Alphaproteobacteria</taxon>
        <taxon>Hyphomicrobiales</taxon>
        <taxon>Methylobacteriaceae</taxon>
        <taxon>Methylobacterium</taxon>
    </lineage>
</organism>
<comment type="caution">
    <text evidence="1">The sequence shown here is derived from an EMBL/GenBank/DDBJ whole genome shotgun (WGS) entry which is preliminary data.</text>
</comment>
<proteinExistence type="predicted"/>
<accession>A0ABQ4R880</accession>
<evidence type="ECO:0008006" key="3">
    <source>
        <dbReference type="Google" id="ProtNLM"/>
    </source>
</evidence>
<sequence length="225" mass="23614">MPETVRYALYYTPEPGSPLARFGNGILGYDSHRGEAVPAPAGLDGLAAVTGAPRAYGFHATLKAPMRLAAGVREDDLVAAAAALAAGHPPVAVGRLRVATLGSFTALVPEAPPPALGLLAAECVACLDPLRAPLTPAEVARRAPGRLTPRGRALLARWGHPHVFEAFRFHMTLTDSLPEADRAPWRARLDAAYGTGAPLTIDAVTVLRQDGAAPFRVLRRLPFGA</sequence>
<protein>
    <recommendedName>
        <fullName evidence="3">DUF1045 domain-containing protein</fullName>
    </recommendedName>
</protein>
<evidence type="ECO:0000313" key="1">
    <source>
        <dbReference type="EMBL" id="GJD53940.1"/>
    </source>
</evidence>
<keyword evidence="2" id="KW-1185">Reference proteome</keyword>
<reference evidence="1" key="1">
    <citation type="journal article" date="2021" name="Front. Microbiol.">
        <title>Comprehensive Comparative Genomics and Phenotyping of Methylobacterium Species.</title>
        <authorList>
            <person name="Alessa O."/>
            <person name="Ogura Y."/>
            <person name="Fujitani Y."/>
            <person name="Takami H."/>
            <person name="Hayashi T."/>
            <person name="Sahin N."/>
            <person name="Tani A."/>
        </authorList>
    </citation>
    <scope>NUCLEOTIDE SEQUENCE</scope>
    <source>
        <strain evidence="1">KCTC 52305</strain>
    </source>
</reference>
<dbReference type="PIRSF" id="PIRSF033328">
    <property type="entry name" value="Phest_Mll4975"/>
    <property type="match status" value="1"/>
</dbReference>
<dbReference type="EMBL" id="BPQH01000042">
    <property type="protein sequence ID" value="GJD53940.1"/>
    <property type="molecule type" value="Genomic_DNA"/>
</dbReference>
<dbReference type="InterPro" id="IPR009389">
    <property type="entry name" value="DUF1045"/>
</dbReference>
<name>A0ABQ4R880_9HYPH</name>
<dbReference type="Proteomes" id="UP001055167">
    <property type="component" value="Unassembled WGS sequence"/>
</dbReference>
<dbReference type="Pfam" id="PF06299">
    <property type="entry name" value="DUF1045"/>
    <property type="match status" value="1"/>
</dbReference>
<evidence type="ECO:0000313" key="2">
    <source>
        <dbReference type="Proteomes" id="UP001055167"/>
    </source>
</evidence>